<organism evidence="8 9">
    <name type="scientific">Occultella glacieicola</name>
    <dbReference type="NCBI Taxonomy" id="2518684"/>
    <lineage>
        <taxon>Bacteria</taxon>
        <taxon>Bacillati</taxon>
        <taxon>Actinomycetota</taxon>
        <taxon>Actinomycetes</taxon>
        <taxon>Micrococcales</taxon>
        <taxon>Ruaniaceae</taxon>
        <taxon>Occultella</taxon>
    </lineage>
</organism>
<gene>
    <name evidence="8" type="ORF">EXU48_16170</name>
</gene>
<dbReference type="SUPFAM" id="SSF103473">
    <property type="entry name" value="MFS general substrate transporter"/>
    <property type="match status" value="1"/>
</dbReference>
<dbReference type="RefSeq" id="WP_133108702.1">
    <property type="nucleotide sequence ID" value="NZ_SMNA01000007.1"/>
</dbReference>
<keyword evidence="2" id="KW-1003">Cell membrane</keyword>
<dbReference type="InterPro" id="IPR020846">
    <property type="entry name" value="MFS_dom"/>
</dbReference>
<dbReference type="InterPro" id="IPR011701">
    <property type="entry name" value="MFS"/>
</dbReference>
<evidence type="ECO:0000256" key="6">
    <source>
        <dbReference type="SAM" id="Phobius"/>
    </source>
</evidence>
<feature type="transmembrane region" description="Helical" evidence="6">
    <location>
        <begin position="316"/>
        <end position="334"/>
    </location>
</feature>
<evidence type="ECO:0000313" key="9">
    <source>
        <dbReference type="Proteomes" id="UP000504882"/>
    </source>
</evidence>
<comment type="caution">
    <text evidence="8">The sequence shown here is derived from an EMBL/GenBank/DDBJ whole genome shotgun (WGS) entry which is preliminary data.</text>
</comment>
<dbReference type="PANTHER" id="PTHR23513:SF6">
    <property type="entry name" value="MAJOR FACILITATOR SUPERFAMILY ASSOCIATED DOMAIN-CONTAINING PROTEIN"/>
    <property type="match status" value="1"/>
</dbReference>
<feature type="transmembrane region" description="Helical" evidence="6">
    <location>
        <begin position="250"/>
        <end position="273"/>
    </location>
</feature>
<dbReference type="InterPro" id="IPR036259">
    <property type="entry name" value="MFS_trans_sf"/>
</dbReference>
<feature type="transmembrane region" description="Helical" evidence="6">
    <location>
        <begin position="177"/>
        <end position="197"/>
    </location>
</feature>
<keyword evidence="4 6" id="KW-1133">Transmembrane helix</keyword>
<keyword evidence="5 6" id="KW-0472">Membrane</keyword>
<evidence type="ECO:0000313" key="8">
    <source>
        <dbReference type="EMBL" id="TDE91668.1"/>
    </source>
</evidence>
<feature type="transmembrane region" description="Helical" evidence="6">
    <location>
        <begin position="285"/>
        <end position="304"/>
    </location>
</feature>
<evidence type="ECO:0000256" key="2">
    <source>
        <dbReference type="ARBA" id="ARBA00022475"/>
    </source>
</evidence>
<feature type="transmembrane region" description="Helical" evidence="6">
    <location>
        <begin position="54"/>
        <end position="72"/>
    </location>
</feature>
<keyword evidence="9" id="KW-1185">Reference proteome</keyword>
<feature type="transmembrane region" description="Helical" evidence="6">
    <location>
        <begin position="340"/>
        <end position="358"/>
    </location>
</feature>
<comment type="subcellular location">
    <subcellularLocation>
        <location evidence="1">Cell membrane</location>
        <topology evidence="1">Multi-pass membrane protein</topology>
    </subcellularLocation>
</comment>
<dbReference type="Pfam" id="PF07690">
    <property type="entry name" value="MFS_1"/>
    <property type="match status" value="1"/>
</dbReference>
<dbReference type="PANTHER" id="PTHR23513">
    <property type="entry name" value="INTEGRAL MEMBRANE EFFLUX PROTEIN-RELATED"/>
    <property type="match status" value="1"/>
</dbReference>
<reference evidence="8 9" key="1">
    <citation type="submission" date="2019-03" db="EMBL/GenBank/DDBJ databases">
        <title>Genomic features of bacteria from cold environments.</title>
        <authorList>
            <person name="Shen L."/>
        </authorList>
    </citation>
    <scope>NUCLEOTIDE SEQUENCE [LARGE SCALE GENOMIC DNA]</scope>
    <source>
        <strain evidence="9">T3246-1</strain>
    </source>
</reference>
<sequence>MTASLDTTPKAKEPLGHRFVALFASTAASNLADGILLVAVPLIGLTLTTSPLRISLLSAATWLPWLLLGLYAGALIDRGDRRRIMVAAMGLRMVVLTLATAAALTDSLTMPVLLGLLLVFGAAEVFADTAAGTLIPAVTPRARLASANGRLLGVQQVANQFVGAPLGGFLLTVGPAWAFGVPGLLCGVAIGCIGLGLRGSYRAGDHVGGVRVPGTGTSAQARDETSAESIGTRILAGLRYLLGHAVLRPLVITSAAMNLANSAYFAVFVLWLVGPGSAVGLSEQMYAILITTVAIGALLGSVLAEHLLARVSETRLLGVVWVVNSALLAVPVLVPDAWVIGAAFVVVGFTNIVGNVITRAMRQRLIPDALLGRVGGASATVTYGTMPIGALLGGVVGEAFGLPAVFLGAVGLCLIFVAYTISRVTPVVVAQADADRAVLEDAAAGSGH</sequence>
<feature type="transmembrane region" description="Helical" evidence="6">
    <location>
        <begin position="370"/>
        <end position="393"/>
    </location>
</feature>
<feature type="transmembrane region" description="Helical" evidence="6">
    <location>
        <begin position="399"/>
        <end position="421"/>
    </location>
</feature>
<name>A0ABY2E4I9_9MICO</name>
<dbReference type="EMBL" id="SMNA01000007">
    <property type="protein sequence ID" value="TDE91668.1"/>
    <property type="molecule type" value="Genomic_DNA"/>
</dbReference>
<dbReference type="PROSITE" id="PS50850">
    <property type="entry name" value="MFS"/>
    <property type="match status" value="1"/>
</dbReference>
<dbReference type="Proteomes" id="UP000504882">
    <property type="component" value="Unassembled WGS sequence"/>
</dbReference>
<evidence type="ECO:0000256" key="3">
    <source>
        <dbReference type="ARBA" id="ARBA00022692"/>
    </source>
</evidence>
<dbReference type="Gene3D" id="1.20.1250.20">
    <property type="entry name" value="MFS general substrate transporter like domains"/>
    <property type="match status" value="1"/>
</dbReference>
<evidence type="ECO:0000259" key="7">
    <source>
        <dbReference type="PROSITE" id="PS50850"/>
    </source>
</evidence>
<accession>A0ABY2E4I9</accession>
<feature type="transmembrane region" description="Helical" evidence="6">
    <location>
        <begin position="20"/>
        <end position="42"/>
    </location>
</feature>
<protein>
    <submittedName>
        <fullName evidence="8">MFS transporter</fullName>
    </submittedName>
</protein>
<dbReference type="CDD" id="cd06173">
    <property type="entry name" value="MFS_MefA_like"/>
    <property type="match status" value="1"/>
</dbReference>
<proteinExistence type="predicted"/>
<feature type="domain" description="Major facilitator superfamily (MFS) profile" evidence="7">
    <location>
        <begin position="18"/>
        <end position="428"/>
    </location>
</feature>
<keyword evidence="3 6" id="KW-0812">Transmembrane</keyword>
<evidence type="ECO:0000256" key="5">
    <source>
        <dbReference type="ARBA" id="ARBA00023136"/>
    </source>
</evidence>
<evidence type="ECO:0000256" key="4">
    <source>
        <dbReference type="ARBA" id="ARBA00022989"/>
    </source>
</evidence>
<evidence type="ECO:0000256" key="1">
    <source>
        <dbReference type="ARBA" id="ARBA00004651"/>
    </source>
</evidence>